<dbReference type="Gramene" id="OPUNC10G17450.1">
    <property type="protein sequence ID" value="OPUNC10G17450.1"/>
    <property type="gene ID" value="OPUNC10G17450"/>
</dbReference>
<evidence type="ECO:0000313" key="3">
    <source>
        <dbReference type="Proteomes" id="UP000026962"/>
    </source>
</evidence>
<sequence length="118" mass="12593">MNENDQPNSSEASTMAAAGALGSEGSRSIGIGESSRRRREEPRRARLDGPTRGFVDRGLDGIEHAAHEKAAGDGDEPNSPSVVAAERAGKEEEEEDGFSLPSQQILSTWDSIVMKRLG</sequence>
<reference evidence="2" key="1">
    <citation type="submission" date="2015-04" db="UniProtKB">
        <authorList>
            <consortium name="EnsemblPlants"/>
        </authorList>
    </citation>
    <scope>IDENTIFICATION</scope>
</reference>
<proteinExistence type="predicted"/>
<keyword evidence="3" id="KW-1185">Reference proteome</keyword>
<dbReference type="HOGENOM" id="CLU_2076901_0_0_1"/>
<name>A0A0E0MAY2_ORYPU</name>
<reference evidence="2" key="2">
    <citation type="submission" date="2018-05" db="EMBL/GenBank/DDBJ databases">
        <title>OpunRS2 (Oryza punctata Reference Sequence Version 2).</title>
        <authorList>
            <person name="Zhang J."/>
            <person name="Kudrna D."/>
            <person name="Lee S."/>
            <person name="Talag J."/>
            <person name="Welchert J."/>
            <person name="Wing R.A."/>
        </authorList>
    </citation>
    <scope>NUCLEOTIDE SEQUENCE [LARGE SCALE GENOMIC DNA]</scope>
</reference>
<evidence type="ECO:0000256" key="1">
    <source>
        <dbReference type="SAM" id="MobiDB-lite"/>
    </source>
</evidence>
<feature type="compositionally biased region" description="Polar residues" evidence="1">
    <location>
        <begin position="1"/>
        <end position="13"/>
    </location>
</feature>
<evidence type="ECO:0000313" key="2">
    <source>
        <dbReference type="EnsemblPlants" id="OPUNC10G17450.1"/>
    </source>
</evidence>
<protein>
    <recommendedName>
        <fullName evidence="4">DUF834 domain-containing protein</fullName>
    </recommendedName>
</protein>
<organism evidence="2">
    <name type="scientific">Oryza punctata</name>
    <name type="common">Red rice</name>
    <dbReference type="NCBI Taxonomy" id="4537"/>
    <lineage>
        <taxon>Eukaryota</taxon>
        <taxon>Viridiplantae</taxon>
        <taxon>Streptophyta</taxon>
        <taxon>Embryophyta</taxon>
        <taxon>Tracheophyta</taxon>
        <taxon>Spermatophyta</taxon>
        <taxon>Magnoliopsida</taxon>
        <taxon>Liliopsida</taxon>
        <taxon>Poales</taxon>
        <taxon>Poaceae</taxon>
        <taxon>BOP clade</taxon>
        <taxon>Oryzoideae</taxon>
        <taxon>Oryzeae</taxon>
        <taxon>Oryzinae</taxon>
        <taxon>Oryza</taxon>
    </lineage>
</organism>
<dbReference type="AlphaFoldDB" id="A0A0E0MAY2"/>
<dbReference type="EnsemblPlants" id="OPUNC10G17450.1">
    <property type="protein sequence ID" value="OPUNC10G17450.1"/>
    <property type="gene ID" value="OPUNC10G17450"/>
</dbReference>
<evidence type="ECO:0008006" key="4">
    <source>
        <dbReference type="Google" id="ProtNLM"/>
    </source>
</evidence>
<accession>A0A0E0MAY2</accession>
<feature type="compositionally biased region" description="Low complexity" evidence="1">
    <location>
        <begin position="23"/>
        <end position="33"/>
    </location>
</feature>
<feature type="region of interest" description="Disordered" evidence="1">
    <location>
        <begin position="1"/>
        <end position="102"/>
    </location>
</feature>
<feature type="compositionally biased region" description="Basic and acidic residues" evidence="1">
    <location>
        <begin position="34"/>
        <end position="72"/>
    </location>
</feature>
<dbReference type="Proteomes" id="UP000026962">
    <property type="component" value="Chromosome 10"/>
</dbReference>